<dbReference type="PROSITE" id="PS50878">
    <property type="entry name" value="RT_POL"/>
    <property type="match status" value="1"/>
</dbReference>
<dbReference type="Proteomes" id="UP000683360">
    <property type="component" value="Unassembled WGS sequence"/>
</dbReference>
<evidence type="ECO:0000313" key="3">
    <source>
        <dbReference type="Proteomes" id="UP000683360"/>
    </source>
</evidence>
<dbReference type="PANTHER" id="PTHR47510">
    <property type="entry name" value="REVERSE TRANSCRIPTASE DOMAIN-CONTAINING PROTEIN"/>
    <property type="match status" value="1"/>
</dbReference>
<evidence type="ECO:0000313" key="2">
    <source>
        <dbReference type="EMBL" id="CAG2214938.1"/>
    </source>
</evidence>
<evidence type="ECO:0000259" key="1">
    <source>
        <dbReference type="PROSITE" id="PS50878"/>
    </source>
</evidence>
<dbReference type="SUPFAM" id="SSF56672">
    <property type="entry name" value="DNA/RNA polymerases"/>
    <property type="match status" value="1"/>
</dbReference>
<dbReference type="EMBL" id="CAJPWZ010001429">
    <property type="protein sequence ID" value="CAG2214938.1"/>
    <property type="molecule type" value="Genomic_DNA"/>
</dbReference>
<protein>
    <recommendedName>
        <fullName evidence="1">Reverse transcriptase domain-containing protein</fullName>
    </recommendedName>
</protein>
<dbReference type="PANTHER" id="PTHR47510:SF3">
    <property type="entry name" value="ENDO_EXONUCLEASE_PHOSPHATASE DOMAIN-CONTAINING PROTEIN"/>
    <property type="match status" value="1"/>
</dbReference>
<comment type="caution">
    <text evidence="2">The sequence shown here is derived from an EMBL/GenBank/DDBJ whole genome shotgun (WGS) entry which is preliminary data.</text>
</comment>
<reference evidence="2" key="1">
    <citation type="submission" date="2021-03" db="EMBL/GenBank/DDBJ databases">
        <authorList>
            <person name="Bekaert M."/>
        </authorList>
    </citation>
    <scope>NUCLEOTIDE SEQUENCE</scope>
</reference>
<dbReference type="AlphaFoldDB" id="A0A8S3S724"/>
<feature type="domain" description="Reverse transcriptase" evidence="1">
    <location>
        <begin position="118"/>
        <end position="254"/>
    </location>
</feature>
<dbReference type="OrthoDB" id="6152624at2759"/>
<proteinExistence type="predicted"/>
<gene>
    <name evidence="2" type="ORF">MEDL_28766</name>
</gene>
<dbReference type="InterPro" id="IPR043502">
    <property type="entry name" value="DNA/RNA_pol_sf"/>
</dbReference>
<dbReference type="Pfam" id="PF00078">
    <property type="entry name" value="RVT_1"/>
    <property type="match status" value="1"/>
</dbReference>
<name>A0A8S3S724_MYTED</name>
<keyword evidence="3" id="KW-1185">Reference proteome</keyword>
<dbReference type="InterPro" id="IPR000477">
    <property type="entry name" value="RT_dom"/>
</dbReference>
<organism evidence="2 3">
    <name type="scientific">Mytilus edulis</name>
    <name type="common">Blue mussel</name>
    <dbReference type="NCBI Taxonomy" id="6550"/>
    <lineage>
        <taxon>Eukaryota</taxon>
        <taxon>Metazoa</taxon>
        <taxon>Spiralia</taxon>
        <taxon>Lophotrochozoa</taxon>
        <taxon>Mollusca</taxon>
        <taxon>Bivalvia</taxon>
        <taxon>Autobranchia</taxon>
        <taxon>Pteriomorphia</taxon>
        <taxon>Mytilida</taxon>
        <taxon>Mytiloidea</taxon>
        <taxon>Mytilidae</taxon>
        <taxon>Mytilinae</taxon>
        <taxon>Mytilus</taxon>
    </lineage>
</organism>
<sequence length="254" mass="28927">MGYSTKQKEKSKDNCHDSNTVANYFNNFFTTIADNLVSKLPPVPKVFDIKTDIFKNKYNTVCCYDLSFKLKPVTEEYIFKQLQQFNPSKSTGLDGIPSRFLRDGSSILAKPITYIVILSITSGIVPEEMKTARVCPIFKKNSRLDVGNYRPVSILIVVSKIVERFVYSQLEKYLVENDLLYNLQSGFRSAYSTDTCLIHLLDHIKNETAKGLYTGMIMLDLQKAFDTVDNLILCNKLQNMGVKRTTFVNGLNHI</sequence>
<accession>A0A8S3S724</accession>